<dbReference type="AlphaFoldDB" id="A0A5C6U487"/>
<keyword evidence="1" id="KW-0472">Membrane</keyword>
<dbReference type="PANTHER" id="PTHR44757:SF2">
    <property type="entry name" value="BIOFILM ARCHITECTURE MAINTENANCE PROTEIN MBAA"/>
    <property type="match status" value="1"/>
</dbReference>
<dbReference type="RefSeq" id="WP_147123743.1">
    <property type="nucleotide sequence ID" value="NZ_VOPY01000004.1"/>
</dbReference>
<evidence type="ECO:0000256" key="1">
    <source>
        <dbReference type="SAM" id="Phobius"/>
    </source>
</evidence>
<feature type="transmembrane region" description="Helical" evidence="1">
    <location>
        <begin position="129"/>
        <end position="146"/>
    </location>
</feature>
<dbReference type="SUPFAM" id="SSF55073">
    <property type="entry name" value="Nucleotide cyclase"/>
    <property type="match status" value="1"/>
</dbReference>
<evidence type="ECO:0000313" key="5">
    <source>
        <dbReference type="Proteomes" id="UP000321129"/>
    </source>
</evidence>
<evidence type="ECO:0000313" key="4">
    <source>
        <dbReference type="EMBL" id="TXC67783.1"/>
    </source>
</evidence>
<dbReference type="InterPro" id="IPR029787">
    <property type="entry name" value="Nucleotide_cyclase"/>
</dbReference>
<dbReference type="EMBL" id="VOPY01000004">
    <property type="protein sequence ID" value="TXC67783.1"/>
    <property type="molecule type" value="Genomic_DNA"/>
</dbReference>
<sequence>MAKFARSLNILAAGARSLGSDALSERVRRMLVRTLYTQPASLAIGAFTGSVGAWVAAYVSGKIEIVFLSALLSVIAIARVAGALSLACDDQSRSTRLLEFIYEIGAFSYAFVLGATAAVALLIRAGPQVEILLMVSALCYGVGICARNAGRPVIAMGQLSLVVLPVVIALLVIGTLPFVFLAANLMLLVVAMMTITINLFKVLRESIGSAETNERLAAEMRHLARIDVVTGLANRAGLDHDMTERLRSAGKDTILALFWLDLDRFKEINDLFGHPVGDQVLAQIAARLAEVSPDHATVARFGGDEFIVFCEVADRHESERLASEIHAEIMRPVGIDRKWLEVHASIGVALLPEDASSAATLMQNADLALYHAKVNGRRQTCFYAPSMNRDLARKREIEAELRAAILKDELSVYFQPVVDLESGRIRGFEALVRWFHPTRGELMPDEFIPLAEETGVIVTLGNWITAQAAKAAARWPDDISLAVNLSPLQIKAPGAALGIINAIRQAGLDPSRLELEVTESLLLDDHDATENFIHDLSAIGIKFALDDFGTGYSSLSYVQKYPFSKIKIDRSFVSGPNVGRKTDAIIRAVAELGSKLGMDIVAEGVETIEQVRAVREAGCTLGQGYYFSRAVPDYAAAILLAHDAEEHNPRRARA</sequence>
<dbReference type="PROSITE" id="PS50887">
    <property type="entry name" value="GGDEF"/>
    <property type="match status" value="1"/>
</dbReference>
<dbReference type="PANTHER" id="PTHR44757">
    <property type="entry name" value="DIGUANYLATE CYCLASE DGCP"/>
    <property type="match status" value="1"/>
</dbReference>
<organism evidence="4 5">
    <name type="scientific">Flavisphingopyxis soli</name>
    <dbReference type="NCBI Taxonomy" id="2601267"/>
    <lineage>
        <taxon>Bacteria</taxon>
        <taxon>Pseudomonadati</taxon>
        <taxon>Pseudomonadota</taxon>
        <taxon>Alphaproteobacteria</taxon>
        <taxon>Sphingomonadales</taxon>
        <taxon>Sphingopyxidaceae</taxon>
        <taxon>Flavisphingopyxis</taxon>
    </lineage>
</organism>
<dbReference type="InterPro" id="IPR052155">
    <property type="entry name" value="Biofilm_reg_signaling"/>
</dbReference>
<comment type="caution">
    <text evidence="4">The sequence shown here is derived from an EMBL/GenBank/DDBJ whole genome shotgun (WGS) entry which is preliminary data.</text>
</comment>
<dbReference type="SMART" id="SM00052">
    <property type="entry name" value="EAL"/>
    <property type="match status" value="1"/>
</dbReference>
<feature type="transmembrane region" description="Helical" evidence="1">
    <location>
        <begin position="35"/>
        <end position="59"/>
    </location>
</feature>
<keyword evidence="1" id="KW-1133">Transmembrane helix</keyword>
<feature type="transmembrane region" description="Helical" evidence="1">
    <location>
        <begin position="100"/>
        <end position="123"/>
    </location>
</feature>
<evidence type="ECO:0000259" key="2">
    <source>
        <dbReference type="PROSITE" id="PS50883"/>
    </source>
</evidence>
<feature type="domain" description="EAL" evidence="2">
    <location>
        <begin position="394"/>
        <end position="644"/>
    </location>
</feature>
<accession>A0A5C6U487</accession>
<keyword evidence="5" id="KW-1185">Reference proteome</keyword>
<dbReference type="InterPro" id="IPR043128">
    <property type="entry name" value="Rev_trsase/Diguanyl_cyclase"/>
</dbReference>
<protein>
    <submittedName>
        <fullName evidence="4">EAL domain-containing protein</fullName>
    </submittedName>
</protein>
<dbReference type="CDD" id="cd01948">
    <property type="entry name" value="EAL"/>
    <property type="match status" value="1"/>
</dbReference>
<dbReference type="InterPro" id="IPR000160">
    <property type="entry name" value="GGDEF_dom"/>
</dbReference>
<dbReference type="Pfam" id="PF00563">
    <property type="entry name" value="EAL"/>
    <property type="match status" value="1"/>
</dbReference>
<dbReference type="CDD" id="cd01949">
    <property type="entry name" value="GGDEF"/>
    <property type="match status" value="1"/>
</dbReference>
<dbReference type="NCBIfam" id="TIGR00254">
    <property type="entry name" value="GGDEF"/>
    <property type="match status" value="1"/>
</dbReference>
<dbReference type="Gene3D" id="3.30.70.270">
    <property type="match status" value="1"/>
</dbReference>
<dbReference type="Gene3D" id="3.20.20.450">
    <property type="entry name" value="EAL domain"/>
    <property type="match status" value="1"/>
</dbReference>
<name>A0A5C6U487_9SPHN</name>
<feature type="domain" description="GGDEF" evidence="3">
    <location>
        <begin position="253"/>
        <end position="385"/>
    </location>
</feature>
<feature type="transmembrane region" description="Helical" evidence="1">
    <location>
        <begin position="65"/>
        <end position="88"/>
    </location>
</feature>
<evidence type="ECO:0000259" key="3">
    <source>
        <dbReference type="PROSITE" id="PS50887"/>
    </source>
</evidence>
<dbReference type="SMART" id="SM00267">
    <property type="entry name" value="GGDEF"/>
    <property type="match status" value="1"/>
</dbReference>
<reference evidence="4 5" key="1">
    <citation type="submission" date="2019-08" db="EMBL/GenBank/DDBJ databases">
        <title>Sphingorhabdus soil sp. nov., isolated from arctic soil.</title>
        <authorList>
            <person name="Liu Y."/>
        </authorList>
    </citation>
    <scope>NUCLEOTIDE SEQUENCE [LARGE SCALE GENOMIC DNA]</scope>
    <source>
        <strain evidence="4 5">D-2Q-5-6</strain>
    </source>
</reference>
<feature type="transmembrane region" description="Helical" evidence="1">
    <location>
        <begin position="153"/>
        <end position="173"/>
    </location>
</feature>
<dbReference type="PROSITE" id="PS50883">
    <property type="entry name" value="EAL"/>
    <property type="match status" value="1"/>
</dbReference>
<dbReference type="InterPro" id="IPR035919">
    <property type="entry name" value="EAL_sf"/>
</dbReference>
<proteinExistence type="predicted"/>
<dbReference type="InterPro" id="IPR001633">
    <property type="entry name" value="EAL_dom"/>
</dbReference>
<dbReference type="Pfam" id="PF00990">
    <property type="entry name" value="GGDEF"/>
    <property type="match status" value="1"/>
</dbReference>
<gene>
    <name evidence="4" type="ORF">FSZ31_12480</name>
</gene>
<dbReference type="OrthoDB" id="9814202at2"/>
<dbReference type="SUPFAM" id="SSF141868">
    <property type="entry name" value="EAL domain-like"/>
    <property type="match status" value="1"/>
</dbReference>
<dbReference type="Proteomes" id="UP000321129">
    <property type="component" value="Unassembled WGS sequence"/>
</dbReference>
<keyword evidence="1" id="KW-0812">Transmembrane</keyword>